<accession>A0ABW0WYR1</accession>
<proteinExistence type="predicted"/>
<comment type="caution">
    <text evidence="2">The sequence shown here is derived from an EMBL/GenBank/DDBJ whole genome shotgun (WGS) entry which is preliminary data.</text>
</comment>
<organism evidence="2 3">
    <name type="scientific">Kitasatospora misakiensis</name>
    <dbReference type="NCBI Taxonomy" id="67330"/>
    <lineage>
        <taxon>Bacteria</taxon>
        <taxon>Bacillati</taxon>
        <taxon>Actinomycetota</taxon>
        <taxon>Actinomycetes</taxon>
        <taxon>Kitasatosporales</taxon>
        <taxon>Streptomycetaceae</taxon>
        <taxon>Kitasatospora</taxon>
    </lineage>
</organism>
<feature type="region of interest" description="Disordered" evidence="1">
    <location>
        <begin position="1"/>
        <end position="22"/>
    </location>
</feature>
<sequence length="190" mass="21340">LLDHQDPVSGVLTSGGRPNLDAFETRDRRSERHFNQIFGPGLPEKMKASLTAFQCFLNVLDVMLRDDESPASAETVFKLRYITLYHVLSSLEKLRNQYEKELGMASRSLLAAMLDHPVSAEIRSGEARHFRNTLIHYTPAEHLVSKLSMTAPYYGLVEACFPARDFPSLQTAVAEHTGRMAALMDQWSGT</sequence>
<evidence type="ECO:0000313" key="3">
    <source>
        <dbReference type="Proteomes" id="UP001595975"/>
    </source>
</evidence>
<protein>
    <submittedName>
        <fullName evidence="2">Uncharacterized protein</fullName>
    </submittedName>
</protein>
<evidence type="ECO:0000256" key="1">
    <source>
        <dbReference type="SAM" id="MobiDB-lite"/>
    </source>
</evidence>
<feature type="non-terminal residue" evidence="2">
    <location>
        <position position="1"/>
    </location>
</feature>
<dbReference type="RefSeq" id="WP_380225068.1">
    <property type="nucleotide sequence ID" value="NZ_JBHSOF010000009.1"/>
</dbReference>
<dbReference type="EMBL" id="JBHSOF010000009">
    <property type="protein sequence ID" value="MFC5663412.1"/>
    <property type="molecule type" value="Genomic_DNA"/>
</dbReference>
<gene>
    <name evidence="2" type="ORF">ACFP3U_10525</name>
</gene>
<reference evidence="3" key="1">
    <citation type="journal article" date="2019" name="Int. J. Syst. Evol. Microbiol.">
        <title>The Global Catalogue of Microorganisms (GCM) 10K type strain sequencing project: providing services to taxonomists for standard genome sequencing and annotation.</title>
        <authorList>
            <consortium name="The Broad Institute Genomics Platform"/>
            <consortium name="The Broad Institute Genome Sequencing Center for Infectious Disease"/>
            <person name="Wu L."/>
            <person name="Ma J."/>
        </authorList>
    </citation>
    <scope>NUCLEOTIDE SEQUENCE [LARGE SCALE GENOMIC DNA]</scope>
    <source>
        <strain evidence="3">CGMCC 4.1437</strain>
    </source>
</reference>
<keyword evidence="3" id="KW-1185">Reference proteome</keyword>
<dbReference type="Proteomes" id="UP001595975">
    <property type="component" value="Unassembled WGS sequence"/>
</dbReference>
<evidence type="ECO:0000313" key="2">
    <source>
        <dbReference type="EMBL" id="MFC5663412.1"/>
    </source>
</evidence>
<name>A0ABW0WYR1_9ACTN</name>